<proteinExistence type="predicted"/>
<accession>A0A4D6N5B2</accession>
<name>A0A4D6N5B2_VIGUN</name>
<feature type="region of interest" description="Disordered" evidence="1">
    <location>
        <begin position="1"/>
        <end position="39"/>
    </location>
</feature>
<feature type="region of interest" description="Disordered" evidence="1">
    <location>
        <begin position="89"/>
        <end position="123"/>
    </location>
</feature>
<organism evidence="2 3">
    <name type="scientific">Vigna unguiculata</name>
    <name type="common">Cowpea</name>
    <dbReference type="NCBI Taxonomy" id="3917"/>
    <lineage>
        <taxon>Eukaryota</taxon>
        <taxon>Viridiplantae</taxon>
        <taxon>Streptophyta</taxon>
        <taxon>Embryophyta</taxon>
        <taxon>Tracheophyta</taxon>
        <taxon>Spermatophyta</taxon>
        <taxon>Magnoliopsida</taxon>
        <taxon>eudicotyledons</taxon>
        <taxon>Gunneridae</taxon>
        <taxon>Pentapetalae</taxon>
        <taxon>rosids</taxon>
        <taxon>fabids</taxon>
        <taxon>Fabales</taxon>
        <taxon>Fabaceae</taxon>
        <taxon>Papilionoideae</taxon>
        <taxon>50 kb inversion clade</taxon>
        <taxon>NPAAA clade</taxon>
        <taxon>indigoferoid/millettioid clade</taxon>
        <taxon>Phaseoleae</taxon>
        <taxon>Vigna</taxon>
    </lineage>
</organism>
<keyword evidence="3" id="KW-1185">Reference proteome</keyword>
<dbReference type="AlphaFoldDB" id="A0A4D6N5B2"/>
<sequence length="123" mass="13178">MISTITKEPPPPPSSPSPPPKGQERPESATLRRVSHQTSQGQYNVELLEAQYEVHVQPFPSLFCVPFSECLVANKHAVTVAAVIAGNTSYRGSSTAGGRRNGRSCKDPVGFPGLPDKEGFEST</sequence>
<dbReference type="Proteomes" id="UP000501690">
    <property type="component" value="Linkage Group LG9"/>
</dbReference>
<feature type="compositionally biased region" description="Pro residues" evidence="1">
    <location>
        <begin position="8"/>
        <end position="21"/>
    </location>
</feature>
<reference evidence="2 3" key="1">
    <citation type="submission" date="2019-04" db="EMBL/GenBank/DDBJ databases">
        <title>An improved genome assembly and genetic linkage map for asparagus bean, Vigna unguiculata ssp. sesquipedialis.</title>
        <authorList>
            <person name="Xia Q."/>
            <person name="Zhang R."/>
            <person name="Dong Y."/>
        </authorList>
    </citation>
    <scope>NUCLEOTIDE SEQUENCE [LARGE SCALE GENOMIC DNA]</scope>
    <source>
        <tissue evidence="2">Leaf</tissue>
    </source>
</reference>
<dbReference type="EMBL" id="CP039353">
    <property type="protein sequence ID" value="QCE08081.1"/>
    <property type="molecule type" value="Genomic_DNA"/>
</dbReference>
<evidence type="ECO:0000313" key="3">
    <source>
        <dbReference type="Proteomes" id="UP000501690"/>
    </source>
</evidence>
<evidence type="ECO:0000313" key="2">
    <source>
        <dbReference type="EMBL" id="QCE08081.1"/>
    </source>
</evidence>
<evidence type="ECO:0000256" key="1">
    <source>
        <dbReference type="SAM" id="MobiDB-lite"/>
    </source>
</evidence>
<protein>
    <submittedName>
        <fullName evidence="2">Uncharacterized protein</fullName>
    </submittedName>
</protein>
<gene>
    <name evidence="2" type="ORF">DEO72_LG9g3105</name>
</gene>